<dbReference type="Proteomes" id="UP000714625">
    <property type="component" value="Unassembled WGS sequence"/>
</dbReference>
<organism evidence="2">
    <name type="scientific">Vibrio alginolyticus</name>
    <dbReference type="NCBI Taxonomy" id="663"/>
    <lineage>
        <taxon>Bacteria</taxon>
        <taxon>Pseudomonadati</taxon>
        <taxon>Pseudomonadota</taxon>
        <taxon>Gammaproteobacteria</taxon>
        <taxon>Vibrionales</taxon>
        <taxon>Vibrionaceae</taxon>
        <taxon>Vibrio</taxon>
    </lineage>
</organism>
<accession>A0A1W6UZ33</accession>
<reference evidence="3" key="2">
    <citation type="submission" date="2019-11" db="EMBL/GenBank/DDBJ databases">
        <authorList>
            <consortium name="PulseNet: The National Subtyping Network for Foodborne Disease Surveillance"/>
            <person name="Tarr C.L."/>
            <person name="Trees E."/>
            <person name="Katz L.S."/>
            <person name="Carleton-Romer H.A."/>
            <person name="Stroika S."/>
            <person name="Kucerova Z."/>
            <person name="Roache K.F."/>
            <person name="Sabol A.L."/>
            <person name="Besser J."/>
            <person name="Gerner-Smidt P."/>
        </authorList>
    </citation>
    <scope>NUCLEOTIDE SEQUENCE</scope>
    <source>
        <strain evidence="3">PNUSAV001129</strain>
    </source>
</reference>
<reference evidence="2" key="1">
    <citation type="submission" date="2016-10" db="EMBL/GenBank/DDBJ databases">
        <title>The High Quality Genome of Vibrio alginolyticus K01M1.</title>
        <authorList>
            <person name="Wendling C."/>
            <person name="Chibani C.M."/>
            <person name="Hertel R."/>
            <person name="Sproer C."/>
            <person name="Bunk B."/>
            <person name="Overmann J."/>
            <person name="Roth O."/>
            <person name="Liesegang H."/>
        </authorList>
    </citation>
    <scope>NUCLEOTIDE SEQUENCE</scope>
    <source>
        <strain evidence="2">K05K4</strain>
    </source>
</reference>
<dbReference type="SUPFAM" id="SSF51306">
    <property type="entry name" value="LexA/Signal peptidase"/>
    <property type="match status" value="1"/>
</dbReference>
<feature type="domain" description="Peptidase S24/S26A/S26B/S26C" evidence="1">
    <location>
        <begin position="103"/>
        <end position="221"/>
    </location>
</feature>
<name>A0A1W6UZ33_VIBAL</name>
<evidence type="ECO:0000313" key="2">
    <source>
        <dbReference type="EMBL" id="ARP18133.1"/>
    </source>
</evidence>
<gene>
    <name evidence="3" type="ORF">GHY86_00560</name>
    <name evidence="2" type="ORF">K05K4_12950</name>
</gene>
<dbReference type="InterPro" id="IPR036286">
    <property type="entry name" value="LexA/Signal_pep-like_sf"/>
</dbReference>
<dbReference type="PANTHER" id="PTHR33516:SF2">
    <property type="entry name" value="LEXA REPRESSOR-RELATED"/>
    <property type="match status" value="1"/>
</dbReference>
<dbReference type="InterPro" id="IPR039418">
    <property type="entry name" value="LexA-like"/>
</dbReference>
<dbReference type="CDD" id="cd06529">
    <property type="entry name" value="S24_LexA-like"/>
    <property type="match status" value="1"/>
</dbReference>
<proteinExistence type="predicted"/>
<dbReference type="InterPro" id="IPR050077">
    <property type="entry name" value="LexA_repressor"/>
</dbReference>
<evidence type="ECO:0000313" key="3">
    <source>
        <dbReference type="EMBL" id="EGQ9133643.1"/>
    </source>
</evidence>
<dbReference type="Pfam" id="PF00717">
    <property type="entry name" value="Peptidase_S24"/>
    <property type="match status" value="1"/>
</dbReference>
<evidence type="ECO:0000259" key="1">
    <source>
        <dbReference type="Pfam" id="PF00717"/>
    </source>
</evidence>
<protein>
    <submittedName>
        <fullName evidence="3">Cro/Cl family transcriptional regulator</fullName>
    </submittedName>
    <submittedName>
        <fullName evidence="2">LexA repressor</fullName>
    </submittedName>
</protein>
<dbReference type="Gene3D" id="2.10.109.10">
    <property type="entry name" value="Umud Fragment, subunit A"/>
    <property type="match status" value="1"/>
</dbReference>
<dbReference type="EMBL" id="AAXMUW010000001">
    <property type="protein sequence ID" value="EGQ9133643.1"/>
    <property type="molecule type" value="Genomic_DNA"/>
</dbReference>
<dbReference type="InterPro" id="IPR015927">
    <property type="entry name" value="Peptidase_S24_S26A/B/C"/>
</dbReference>
<dbReference type="AlphaFoldDB" id="A0A1W6UZ33"/>
<dbReference type="PANTHER" id="PTHR33516">
    <property type="entry name" value="LEXA REPRESSOR"/>
    <property type="match status" value="1"/>
</dbReference>
<dbReference type="RefSeq" id="WP_086046669.1">
    <property type="nucleotide sequence ID" value="NZ_CP017889.1"/>
</dbReference>
<dbReference type="EMBL" id="CP017902">
    <property type="protein sequence ID" value="ARP18133.1"/>
    <property type="molecule type" value="Genomic_DNA"/>
</dbReference>
<sequence length="228" mass="25255">MNYSNVDNVKSFSDRLNKACDKAGIPVRGRAGYIQERLTTKVSLVGVRKWLVGESIPDTKRLPEIASIVGSTVEELLGGQPTNVIDEPVWWERPVEVRAKEVPLISWVQAGEFCNSETQVLPHDCDTILCPNREASGKTFALRVVGDSMTAPYGKSYPEGTIIFVDPEKVASPGQRVVAITHKGHTFKELAEDEFGQRYLKPLNPSHMPIFEDDIRICGVVLGSYTPE</sequence>